<reference evidence="2" key="1">
    <citation type="submission" date="2019-12" db="EMBL/GenBank/DDBJ databases">
        <title>Genome sequencing and annotation of Brassica cretica.</title>
        <authorList>
            <person name="Studholme D.J."/>
            <person name="Sarris P.F."/>
        </authorList>
    </citation>
    <scope>NUCLEOTIDE SEQUENCE</scope>
    <source>
        <strain evidence="3">PFS-001/15</strain>
        <strain evidence="2">PFS-102/07</strain>
        <tissue evidence="2">Leaf</tissue>
    </source>
</reference>
<feature type="domain" description="FBD" evidence="1">
    <location>
        <begin position="218"/>
        <end position="285"/>
    </location>
</feature>
<dbReference type="Proteomes" id="UP000712281">
    <property type="component" value="Unassembled WGS sequence"/>
</dbReference>
<evidence type="ECO:0000259" key="1">
    <source>
        <dbReference type="SMART" id="SM00579"/>
    </source>
</evidence>
<dbReference type="InterPro" id="IPR055411">
    <property type="entry name" value="LRR_FXL15/At3g58940/PEG3-like"/>
</dbReference>
<dbReference type="SMART" id="SM00579">
    <property type="entry name" value="FBD"/>
    <property type="match status" value="1"/>
</dbReference>
<sequence length="288" mass="32605">MWGLLICSKTVVKVELEGRYAAGLSYGKGFVVDFLPENAFLPALETLTLSFIRFNDLRGCAFEKLLSACPVLEELTIFGMRWQHPKWSGKLCIPTLQRLIIQDFHPSQFTRVTLDTPSLTYLECSDAMPDEYSIVNLDSLVEAKLHLMFTGGQYQYYIPYDGSVSHDHNNSSTNPTNLIKGLGNVEIMEILFQNTFVGPLHYNEEQPESVCNCLLGYSFLLSCPTKVLQITDYRGTIGEVDQLKHFIEKLSCLKLVKLHSCDRPDVDKQQLMIPRASSKCKIKVTFSN</sequence>
<organism evidence="2">
    <name type="scientific">Brassica cretica</name>
    <name type="common">Mustard</name>
    <dbReference type="NCBI Taxonomy" id="69181"/>
    <lineage>
        <taxon>Eukaryota</taxon>
        <taxon>Viridiplantae</taxon>
        <taxon>Streptophyta</taxon>
        <taxon>Embryophyta</taxon>
        <taxon>Tracheophyta</taxon>
        <taxon>Spermatophyta</taxon>
        <taxon>Magnoliopsida</taxon>
        <taxon>eudicotyledons</taxon>
        <taxon>Gunneridae</taxon>
        <taxon>Pentapetalae</taxon>
        <taxon>rosids</taxon>
        <taxon>malvids</taxon>
        <taxon>Brassicales</taxon>
        <taxon>Brassicaceae</taxon>
        <taxon>Brassiceae</taxon>
        <taxon>Brassica</taxon>
    </lineage>
</organism>
<dbReference type="InterPro" id="IPR055294">
    <property type="entry name" value="FBL60-like"/>
</dbReference>
<dbReference type="Gene3D" id="3.80.10.10">
    <property type="entry name" value="Ribonuclease Inhibitor"/>
    <property type="match status" value="1"/>
</dbReference>
<dbReference type="PANTHER" id="PTHR31293:SF12">
    <property type="entry name" value="RNI-LIKE SUPERFAMILY PROTEIN"/>
    <property type="match status" value="1"/>
</dbReference>
<dbReference type="InterPro" id="IPR032675">
    <property type="entry name" value="LRR_dom_sf"/>
</dbReference>
<proteinExistence type="predicted"/>
<comment type="caution">
    <text evidence="2">The sequence shown here is derived from an EMBL/GenBank/DDBJ whole genome shotgun (WGS) entry which is preliminary data.</text>
</comment>
<protein>
    <recommendedName>
        <fullName evidence="1">FBD domain-containing protein</fullName>
    </recommendedName>
</protein>
<dbReference type="Pfam" id="PF24758">
    <property type="entry name" value="LRR_At5g56370"/>
    <property type="match status" value="1"/>
</dbReference>
<gene>
    <name evidence="3" type="ORF">F2Q68_00016575</name>
    <name evidence="2" type="ORF">F2Q70_00022436</name>
</gene>
<evidence type="ECO:0000313" key="2">
    <source>
        <dbReference type="EMBL" id="KAF2546980.1"/>
    </source>
</evidence>
<dbReference type="InterPro" id="IPR006566">
    <property type="entry name" value="FBD"/>
</dbReference>
<dbReference type="EMBL" id="QGKY02001925">
    <property type="protein sequence ID" value="KAF2546980.1"/>
    <property type="molecule type" value="Genomic_DNA"/>
</dbReference>
<evidence type="ECO:0000313" key="3">
    <source>
        <dbReference type="EMBL" id="KAF2558128.1"/>
    </source>
</evidence>
<dbReference type="EMBL" id="QGKW02001940">
    <property type="protein sequence ID" value="KAF2558128.1"/>
    <property type="molecule type" value="Genomic_DNA"/>
</dbReference>
<dbReference type="SUPFAM" id="SSF52047">
    <property type="entry name" value="RNI-like"/>
    <property type="match status" value="1"/>
</dbReference>
<dbReference type="PANTHER" id="PTHR31293">
    <property type="entry name" value="RNI-LIKE SUPERFAMILY PROTEIN"/>
    <property type="match status" value="1"/>
</dbReference>
<accession>A0A8S9GPP2</accession>
<name>A0A8S9GPP2_BRACR</name>
<dbReference type="AlphaFoldDB" id="A0A8S9GPP2"/>